<dbReference type="InterPro" id="IPR039808">
    <property type="entry name" value="Cadherin"/>
</dbReference>
<evidence type="ECO:0000256" key="3">
    <source>
        <dbReference type="ARBA" id="ARBA00022536"/>
    </source>
</evidence>
<feature type="domain" description="Cadherin" evidence="17">
    <location>
        <begin position="359"/>
        <end position="463"/>
    </location>
</feature>
<dbReference type="FunFam" id="2.60.40.60:FF:000275">
    <property type="entry name" value="Si:dkey-30k22.7"/>
    <property type="match status" value="1"/>
</dbReference>
<evidence type="ECO:0000256" key="6">
    <source>
        <dbReference type="ARBA" id="ARBA00022737"/>
    </source>
</evidence>
<feature type="domain" description="Cadherin" evidence="17">
    <location>
        <begin position="2848"/>
        <end position="2952"/>
    </location>
</feature>
<evidence type="ECO:0000256" key="9">
    <source>
        <dbReference type="ARBA" id="ARBA00022989"/>
    </source>
</evidence>
<dbReference type="GO" id="GO:0008104">
    <property type="term" value="P:intracellular protein localization"/>
    <property type="evidence" value="ECO:0007669"/>
    <property type="project" value="UniProtKB-ARBA"/>
</dbReference>
<dbReference type="GO" id="GO:0007424">
    <property type="term" value="P:open tracheal system development"/>
    <property type="evidence" value="ECO:0007669"/>
    <property type="project" value="UniProtKB-ARBA"/>
</dbReference>
<keyword evidence="6" id="KW-0677">Repeat</keyword>
<dbReference type="GO" id="GO:0001736">
    <property type="term" value="P:establishment of planar polarity"/>
    <property type="evidence" value="ECO:0007669"/>
    <property type="project" value="UniProtKB-ARBA"/>
</dbReference>
<feature type="domain" description="Cadherin" evidence="17">
    <location>
        <begin position="825"/>
        <end position="931"/>
    </location>
</feature>
<keyword evidence="2" id="KW-1003">Cell membrane</keyword>
<feature type="domain" description="Cadherin" evidence="17">
    <location>
        <begin position="2138"/>
        <end position="2220"/>
    </location>
</feature>
<keyword evidence="9 15" id="KW-1133">Transmembrane helix</keyword>
<feature type="domain" description="Cadherin" evidence="17">
    <location>
        <begin position="2533"/>
        <end position="2636"/>
    </location>
</feature>
<dbReference type="EMBL" id="GFTR01009000">
    <property type="protein sequence ID" value="JAW07426.1"/>
    <property type="molecule type" value="Transcribed_RNA"/>
</dbReference>
<feature type="region of interest" description="Disordered" evidence="14">
    <location>
        <begin position="3403"/>
        <end position="3463"/>
    </location>
</feature>
<feature type="domain" description="Cadherin" evidence="17">
    <location>
        <begin position="145"/>
        <end position="246"/>
    </location>
</feature>
<feature type="domain" description="Cadherin" evidence="17">
    <location>
        <begin position="2742"/>
        <end position="2847"/>
    </location>
</feature>
<dbReference type="GO" id="GO:0007156">
    <property type="term" value="P:homophilic cell adhesion via plasma membrane adhesion molecules"/>
    <property type="evidence" value="ECO:0007669"/>
    <property type="project" value="InterPro"/>
</dbReference>
<dbReference type="SUPFAM" id="SSF49313">
    <property type="entry name" value="Cadherin-like"/>
    <property type="match status" value="28"/>
</dbReference>
<dbReference type="FunFam" id="2.60.40.60:FF:000100">
    <property type="entry name" value="protocadherin Fat 2"/>
    <property type="match status" value="1"/>
</dbReference>
<keyword evidence="8" id="KW-0130">Cell adhesion</keyword>
<dbReference type="PRINTS" id="PR00205">
    <property type="entry name" value="CADHERIN"/>
</dbReference>
<dbReference type="GO" id="GO:0005509">
    <property type="term" value="F:calcium ion binding"/>
    <property type="evidence" value="ECO:0007669"/>
    <property type="project" value="UniProtKB-UniRule"/>
</dbReference>
<evidence type="ECO:0000256" key="10">
    <source>
        <dbReference type="ARBA" id="ARBA00023136"/>
    </source>
</evidence>
<name>A0A224X4K1_9HEMI</name>
<feature type="domain" description="Cadherin" evidence="17">
    <location>
        <begin position="464"/>
        <end position="569"/>
    </location>
</feature>
<dbReference type="FunFam" id="2.60.40.60:FF:000080">
    <property type="entry name" value="FAT atypical cadherin 1"/>
    <property type="match status" value="1"/>
</dbReference>
<dbReference type="FunFam" id="2.60.40.60:FF:000021">
    <property type="entry name" value="FAT atypical cadherin 1"/>
    <property type="match status" value="1"/>
</dbReference>
<dbReference type="InterPro" id="IPR002126">
    <property type="entry name" value="Cadherin-like_dom"/>
</dbReference>
<feature type="domain" description="Cadherin" evidence="17">
    <location>
        <begin position="1804"/>
        <end position="1909"/>
    </location>
</feature>
<feature type="domain" description="Cadherin" evidence="17">
    <location>
        <begin position="2011"/>
        <end position="2119"/>
    </location>
</feature>
<feature type="chain" id="PRO_5012240071" evidence="16">
    <location>
        <begin position="19"/>
        <end position="3463"/>
    </location>
</feature>
<dbReference type="GO" id="GO:0016342">
    <property type="term" value="C:catenin complex"/>
    <property type="evidence" value="ECO:0007669"/>
    <property type="project" value="TreeGrafter"/>
</dbReference>
<feature type="region of interest" description="Disordered" evidence="14">
    <location>
        <begin position="1263"/>
        <end position="1285"/>
    </location>
</feature>
<dbReference type="InterPro" id="IPR020894">
    <property type="entry name" value="Cadherin_CS"/>
</dbReference>
<keyword evidence="11" id="KW-1015">Disulfide bond</keyword>
<evidence type="ECO:0000256" key="15">
    <source>
        <dbReference type="SAM" id="Phobius"/>
    </source>
</evidence>
<feature type="domain" description="Cadherin" evidence="17">
    <location>
        <begin position="585"/>
        <end position="673"/>
    </location>
</feature>
<dbReference type="PANTHER" id="PTHR24027:SF438">
    <property type="entry name" value="CADHERIN 23"/>
    <property type="match status" value="1"/>
</dbReference>
<keyword evidence="10 15" id="KW-0472">Membrane</keyword>
<dbReference type="Pfam" id="PF00028">
    <property type="entry name" value="Cadherin"/>
    <property type="match status" value="23"/>
</dbReference>
<evidence type="ECO:0000256" key="12">
    <source>
        <dbReference type="ARBA" id="ARBA00023180"/>
    </source>
</evidence>
<keyword evidence="4 15" id="KW-0812">Transmembrane</keyword>
<feature type="signal peptide" evidence="16">
    <location>
        <begin position="1"/>
        <end position="18"/>
    </location>
</feature>
<keyword evidence="18" id="KW-0675">Receptor</keyword>
<evidence type="ECO:0000256" key="7">
    <source>
        <dbReference type="ARBA" id="ARBA00022837"/>
    </source>
</evidence>
<dbReference type="FunFam" id="2.60.40.60:FF:000041">
    <property type="entry name" value="FAT atypical cadherin 1"/>
    <property type="match status" value="1"/>
</dbReference>
<keyword evidence="12" id="KW-0325">Glycoprotein</keyword>
<dbReference type="FunFam" id="2.60.40.60:FF:000084">
    <property type="entry name" value="FAT atypical cadherin 3"/>
    <property type="match status" value="1"/>
</dbReference>
<dbReference type="FunFam" id="2.60.40.60:FF:000033">
    <property type="entry name" value="FAT atypical cadherin 1"/>
    <property type="match status" value="2"/>
</dbReference>
<dbReference type="GO" id="GO:0016477">
    <property type="term" value="P:cell migration"/>
    <property type="evidence" value="ECO:0007669"/>
    <property type="project" value="TreeGrafter"/>
</dbReference>
<dbReference type="Gene3D" id="2.60.40.60">
    <property type="entry name" value="Cadherins"/>
    <property type="match status" value="28"/>
</dbReference>
<feature type="domain" description="Cadherin" evidence="17">
    <location>
        <begin position="1389"/>
        <end position="1487"/>
    </location>
</feature>
<feature type="domain" description="Cadherin" evidence="17">
    <location>
        <begin position="253"/>
        <end position="358"/>
    </location>
</feature>
<evidence type="ECO:0000256" key="4">
    <source>
        <dbReference type="ARBA" id="ARBA00022692"/>
    </source>
</evidence>
<keyword evidence="5 16" id="KW-0732">Signal</keyword>
<feature type="domain" description="Cadherin" evidence="17">
    <location>
        <begin position="1037"/>
        <end position="1142"/>
    </location>
</feature>
<dbReference type="FunFam" id="2.60.40.60:FF:000039">
    <property type="entry name" value="FAT atypical cadherin 3"/>
    <property type="match status" value="1"/>
</dbReference>
<feature type="domain" description="Cadherin" evidence="17">
    <location>
        <begin position="1293"/>
        <end position="1388"/>
    </location>
</feature>
<dbReference type="FunFam" id="2.60.40.60:FF:000064">
    <property type="entry name" value="FAT atypical cadherin 1"/>
    <property type="match status" value="1"/>
</dbReference>
<feature type="domain" description="Cadherin" evidence="17">
    <location>
        <begin position="28"/>
        <end position="144"/>
    </location>
</feature>
<feature type="domain" description="Cadherin" evidence="17">
    <location>
        <begin position="932"/>
        <end position="1036"/>
    </location>
</feature>
<dbReference type="GO" id="GO:0007163">
    <property type="term" value="P:establishment or maintenance of cell polarity"/>
    <property type="evidence" value="ECO:0007669"/>
    <property type="project" value="UniProtKB-ARBA"/>
</dbReference>
<evidence type="ECO:0000256" key="13">
    <source>
        <dbReference type="PROSITE-ProRule" id="PRU00043"/>
    </source>
</evidence>
<dbReference type="SMART" id="SM00112">
    <property type="entry name" value="CA"/>
    <property type="match status" value="28"/>
</dbReference>
<feature type="compositionally biased region" description="Acidic residues" evidence="14">
    <location>
        <begin position="1271"/>
        <end position="1283"/>
    </location>
</feature>
<sequence>MGGRWLVPLAGLLLTALAGNHGALLQFSKPAYNATIYENSRGKTYVRCVEKMGIDNSGVNADIRYKIVGGDRDKFFKAEEKTVGAFVMLMIRTRTGNTDVLNRERKDKYTLHIRATITKRSNRQEQDTTVYISILDRNDLNPLFYPTTYDEVVPEDTPLHKNILKVNAEDADLGMNGELYFYFKNKTDQFSVHPTTGIVSLTRPLRYSDNSVHHLTIVAKDRGGGKPSFGKITFHVKQVNLFGPEIYVHTLTSLSENTDNDVYAIVRVIDQDEGVHGEIKSLEIVEGDPDGNFVVGKVKEGKTGYEFNIELLHTLSSDIAPKGFNLTLKATDNGSPPKHTYKSVPVLITNVNDNPPVFDRDFYEVDISENVPPNSPIIRVKVIDSDNGNNVIPNFEITTNTDLFTVNPTTGMIYTADWLDTERTSSYTLTVIATDRAVLGSRKHSTAKVKVNVIDANDNDPVFEDAEVTVYVDENEPSGTSVTTVIARDDDSGENSYISYSIANLKSVPFEIDHFSGIVRTTQVLDYESLKRNFILKIRASDWGLPYRRQTEMQLKIIVRDVNDNRPQFEKIDCVGHVPKFLTIGTELLTLSAIDFDAGNMISYRLLSGNEDDCFHLDATTGVLSVTCDLSDLNVSQRELNVTATDHTHYADTMNIMIKLISVKKNTNMDPKSWFKCKDTGVARRLTEILASAEKNNMNKEEFAMMPSRYGQNAHSPEFKDFPVQVLVNESVAIGTTLIVIKATDRDLGYNGKLIFGITSGDSDSVFRIDPDTGELKVVGYLDREREDEYFLNITVYDLGRPKKSTSRYLPFTVLDVNDNSPKFEKSIASFRVTENAMNGTAIYTVNASDSDLGENGKILFSIVSDSPEFYIDPITGVLSVRGVLDREVRQLHELIIRATDCAGTLRRDAHFADCIVKIYVDDVNDNAPKFSGDKFKISIPEDIPVGTVVAIISATDPDLDEGGKITYSLLDDSDTFEIDPLTGTVRTSKFLDYEQRQYYSLTVQAEDNGVPSLTSETLLMVDLIDVNENEHAPFFSDIVVSASVKEALPADTLVTTVTAVDIDPPGTRDSTLVYRIVSGDGLGYFRIDNEGNIRTTRILDAESKSGYWLTVVAEDQGLVPQHALLQVYIEVIDVNDQVPLSLKAVYHATVTEESESIVSVVQVKAKDEDLTPAHITYSISAGNPHSFFTINSTTGLITTTGRKLDREDQEEHILEVTISDNGHPSLTSTTRVVVSVEDINDNDPLFDQAFYQVTVPETKVPDSFVSQSEESSEEQAGSEDSLDDNKWESFFEHETAGYQLMRVLASDRDIDENADIKYSINSGKYKGKFVINPSTGIIYSQKPLFKGRLYNLIILATDNGKEKRNSTTRVAIRVSQVPETSSHSPVFKNPDQSVQLMESDHVGYLVTLAQAYDVDGHTLWYNITDGDSEHHFTIGRDQGNVQLGKSLDRETCSSYNLTISATDGVHTAYTKLFIKVLDVNEYHPHFSMADYHLSISESTEVGTEIFQLNATDADYDKKFIYNLHNSQSLESAKIFKINYLTGSIILATPLDREAMDFHVLTVVLQDGGTPAKRNFARVTINVTDINDHMPEFSVDMIETRLYSSAAVGTKVTNIVANDLDSRENGTVSYSILSGNDGGKFSIHPEFGDIILNKPLGSSSLLEYTLIIKATDFGPEKLYNTIPVHIIVVPPRDNPPKFLYKEITVEVYENSPSGTLVVQLEAYGWGILFEITKGNIDSSFNINPTTGTLTTSKPLDCEERDVYNLTVTAQNMAGGKSFCSITVHILDENDNAPHFETTELQGWILESAPVGSLIMSELGVPLVPIATDRDQHVNALLTYQFINRNHSSMFHVDPNTGAIRTVVCLDYEKTPSIVVTLIVVDKGKPRLTSDTMAKVNINVIDVNDSPPVFNQNVYNATVLVPTFQGVTVVKLYASDADSANLTYKITEGNSHNTYAIDTSTGLITINDKNKSPNTSHRLKVAVTDGKYTSESIVNVRWLPIEDDGEKGISFQKRSYQGAVLENSTQSIIVTLVSVTGAQLNEHVEYSILNPVPEFTIGSISGAIRTTGIPLDRESKEMYTFIVQAESKLATLEHIPFSRRVARTEVVLSVLDINDNCPVIANLEQHAVISISARKHHFITKITAYDADKGENGEVSYELEKQFSDIFKICPKSGNMTLKQQLPTHLKEYNIGVIVKDGGLPPCMKKVNVKLTVLDQETPVFEQQYYESHVPEDIPVNSPLPITLKALSPLNNDIIYTIHDGDIYEEFRAQYHAGSSSGSSFCELMVQERLDYENQDSYLLRIRATDAITNKYSEVLFSLIILDVNDNPPVFIENMWNISIAEDAPVGTSLIPLETTDADAESKPLDFFIIDGDDNCNFNVNSSGIVYISRNLNREYIDKYILTVLATDGKFSALSKITIDVLDVNDEKPECLKSVYKVQISEDVSIGTYVTTVQTFDPDLIPNIKFLLEGENSAHFTINNFTGEIRTNVLLDRETVAEYDLDVHVVDTYNSSWSCSSRVLVTLLDVNDSPPKFILSNLSASLPENSKVGSVVTLVHAVDSDIGMNSKLRYSLTDSAKGMFSIVTNTGLVRLAKKLDRELQERYTLVVRARDEGSPPLSSTAPLVVRVLDVNDNPPVFVKNVYSVEVAESAPLDTDILRVEAYSADIGVNAEIVYSIAGGNEDGRFYLDSKTGVLTILQPLDYEALKSYILTVEATDRGDPPLSSQALVNISVIDSNDNTPIFVQVIYTATVPENISVGSTIIEVSATDADSGDNGRITYHLEKGDLYQQFSVDPNKGYITVLKPLDRETISSYKLIIKATDSGPIISLSSAVTVNVEILDVNDNPPLFSQSNYSAVIQEGKSAGWSIIKLNVTDDDIGVNAGPFTFDIRSGNEGKLFRISSDGTVRTVARLSRRIQQSYVLQIRVFDSGTPLLFSDTLLTIKVIEESQYPPALTPMDIVVISFEDNFKKGVLGTVQATDLDPYDKLHFSLIGDPVGFQIDQRTGAITATNVDSGQYKVNVSATDGKYTSSVIVTVNIQPLFPEMLLTAFSIRLKGMTPHHFVLSGRKNIIRLLKKLLKTEIFLLSIQPFNKDLDILLSFQDNIPLDEVIKAMVESGLPVIPHKCECQNGGICRQRLSIIPQNIITTATGVNGFVAPAHTHRMYCACPSTHTGELCEVSVKDACDCPPPTVCSHQGDSLTGYFMCASPPPVAPLCAENHTCNSPSQGTTSKYIFSYQNIIIAVAGLIAICFTAVAIIIIIWKCRKRRRENSNEDGSRRMKEIRILNSEAKCNSKISNLKASQHIRRPSSYNCGNDTLYTALPLNNLDTVRNYGLAGEELENVSCDYVQNITKNTDPTTKITNDFKCSSGGRRSYPEEETRLMQGYQWDCTGTQSNTIANIAEVSCPEDESSSPPRSDIIIHESKVGEESSPRFPLSGYDIPSYGFPNQSSTPSAICDIDESETIS</sequence>
<dbReference type="FunFam" id="2.60.40.60:FF:000020">
    <property type="entry name" value="Dachsous cadherin-related 1b"/>
    <property type="match status" value="1"/>
</dbReference>
<dbReference type="GO" id="GO:0048589">
    <property type="term" value="P:developmental growth"/>
    <property type="evidence" value="ECO:0007669"/>
    <property type="project" value="UniProtKB-ARBA"/>
</dbReference>
<feature type="domain" description="Cadherin" evidence="17">
    <location>
        <begin position="720"/>
        <end position="824"/>
    </location>
</feature>
<dbReference type="GO" id="GO:0045296">
    <property type="term" value="F:cadherin binding"/>
    <property type="evidence" value="ECO:0007669"/>
    <property type="project" value="TreeGrafter"/>
</dbReference>
<dbReference type="FunFam" id="2.60.40.60:FF:000116">
    <property type="entry name" value="Dachsous cadherin-related 2"/>
    <property type="match status" value="1"/>
</dbReference>
<feature type="domain" description="Cadherin" evidence="17">
    <location>
        <begin position="1594"/>
        <end position="1698"/>
    </location>
</feature>
<feature type="domain" description="Cadherin" evidence="17">
    <location>
        <begin position="2431"/>
        <end position="2532"/>
    </location>
</feature>
<feature type="compositionally biased region" description="Basic and acidic residues" evidence="14">
    <location>
        <begin position="3416"/>
        <end position="3428"/>
    </location>
</feature>
<dbReference type="GO" id="GO:0030855">
    <property type="term" value="P:epithelial cell differentiation"/>
    <property type="evidence" value="ECO:0007669"/>
    <property type="project" value="UniProtKB-ARBA"/>
</dbReference>
<dbReference type="PANTHER" id="PTHR24027">
    <property type="entry name" value="CADHERIN-23"/>
    <property type="match status" value="1"/>
</dbReference>
<dbReference type="InterPro" id="IPR015919">
    <property type="entry name" value="Cadherin-like_sf"/>
</dbReference>
<dbReference type="FunFam" id="2.60.40.60:FF:000081">
    <property type="entry name" value="protocadherin Fat 4"/>
    <property type="match status" value="1"/>
</dbReference>
<dbReference type="GO" id="GO:0009887">
    <property type="term" value="P:animal organ morphogenesis"/>
    <property type="evidence" value="ECO:0007669"/>
    <property type="project" value="UniProtKB-ARBA"/>
</dbReference>
<organism evidence="18">
    <name type="scientific">Panstrongylus lignarius</name>
    <dbReference type="NCBI Taxonomy" id="156445"/>
    <lineage>
        <taxon>Eukaryota</taxon>
        <taxon>Metazoa</taxon>
        <taxon>Ecdysozoa</taxon>
        <taxon>Arthropoda</taxon>
        <taxon>Hexapoda</taxon>
        <taxon>Insecta</taxon>
        <taxon>Pterygota</taxon>
        <taxon>Neoptera</taxon>
        <taxon>Paraneoptera</taxon>
        <taxon>Hemiptera</taxon>
        <taxon>Heteroptera</taxon>
        <taxon>Panheteroptera</taxon>
        <taxon>Cimicomorpha</taxon>
        <taxon>Reduviidae</taxon>
        <taxon>Triatominae</taxon>
        <taxon>Panstrongylus</taxon>
    </lineage>
</organism>
<evidence type="ECO:0000259" key="17">
    <source>
        <dbReference type="PROSITE" id="PS50268"/>
    </source>
</evidence>
<dbReference type="CDD" id="cd11304">
    <property type="entry name" value="Cadherin_repeat"/>
    <property type="match status" value="28"/>
</dbReference>
<evidence type="ECO:0000256" key="2">
    <source>
        <dbReference type="ARBA" id="ARBA00022475"/>
    </source>
</evidence>
<feature type="domain" description="Cadherin" evidence="17">
    <location>
        <begin position="2637"/>
        <end position="2741"/>
    </location>
</feature>
<feature type="domain" description="Cadherin" evidence="17">
    <location>
        <begin position="1699"/>
        <end position="1795"/>
    </location>
</feature>
<evidence type="ECO:0000256" key="11">
    <source>
        <dbReference type="ARBA" id="ARBA00023157"/>
    </source>
</evidence>
<feature type="domain" description="Cadherin" evidence="17">
    <location>
        <begin position="1143"/>
        <end position="1247"/>
    </location>
</feature>
<protein>
    <submittedName>
        <fullName evidence="18">Putative cadherin egf lag seven-pass g-type receptor</fullName>
    </submittedName>
</protein>
<evidence type="ECO:0000256" key="5">
    <source>
        <dbReference type="ARBA" id="ARBA00022729"/>
    </source>
</evidence>
<dbReference type="FunFam" id="2.60.40.60:FF:000013">
    <property type="entry name" value="Cadherin EGF LAG seven-pass G-type receptor"/>
    <property type="match status" value="1"/>
</dbReference>
<comment type="subcellular location">
    <subcellularLocation>
        <location evidence="1">Cell membrane</location>
        <topology evidence="1">Single-pass type I membrane protein</topology>
    </subcellularLocation>
</comment>
<evidence type="ECO:0000256" key="8">
    <source>
        <dbReference type="ARBA" id="ARBA00022889"/>
    </source>
</evidence>
<dbReference type="FunFam" id="2.60.40.60:FF:000066">
    <property type="entry name" value="FAT atypical cadherin 1"/>
    <property type="match status" value="1"/>
</dbReference>
<feature type="domain" description="Cadherin" evidence="17">
    <location>
        <begin position="1488"/>
        <end position="1593"/>
    </location>
</feature>
<feature type="domain" description="Cadherin" evidence="17">
    <location>
        <begin position="2331"/>
        <end position="2430"/>
    </location>
</feature>
<dbReference type="FunFam" id="2.60.40.60:FF:000053">
    <property type="entry name" value="FAT atypical cadherin 3"/>
    <property type="match status" value="1"/>
</dbReference>
<evidence type="ECO:0000256" key="14">
    <source>
        <dbReference type="SAM" id="MobiDB-lite"/>
    </source>
</evidence>
<dbReference type="FunFam" id="2.60.40.60:FF:000037">
    <property type="entry name" value="FAT atypical cadherin 1"/>
    <property type="match status" value="1"/>
</dbReference>
<dbReference type="GO" id="GO:0008013">
    <property type="term" value="F:beta-catenin binding"/>
    <property type="evidence" value="ECO:0007669"/>
    <property type="project" value="TreeGrafter"/>
</dbReference>
<feature type="domain" description="Cadherin" evidence="17">
    <location>
        <begin position="2221"/>
        <end position="2330"/>
    </location>
</feature>
<keyword evidence="7 13" id="KW-0106">Calcium</keyword>
<keyword evidence="3" id="KW-0245">EGF-like domain</keyword>
<feature type="transmembrane region" description="Helical" evidence="15">
    <location>
        <begin position="3237"/>
        <end position="3259"/>
    </location>
</feature>
<proteinExistence type="predicted"/>
<accession>A0A224X4K1</accession>
<evidence type="ECO:0000256" key="1">
    <source>
        <dbReference type="ARBA" id="ARBA00004251"/>
    </source>
</evidence>
<dbReference type="PROSITE" id="PS50268">
    <property type="entry name" value="CADHERIN_2"/>
    <property type="match status" value="27"/>
</dbReference>
<evidence type="ECO:0000313" key="18">
    <source>
        <dbReference type="EMBL" id="JAW07426.1"/>
    </source>
</evidence>
<dbReference type="FunFam" id="2.60.40.60:FF:000015">
    <property type="entry name" value="FAT atypical cadherin 1"/>
    <property type="match status" value="3"/>
</dbReference>
<dbReference type="FunFam" id="2.60.40.60:FF:000026">
    <property type="entry name" value="FAT atypical cadherin 1"/>
    <property type="match status" value="1"/>
</dbReference>
<dbReference type="FunFam" id="2.60.40.60:FF:000059">
    <property type="entry name" value="FAT atypical cadherin 3"/>
    <property type="match status" value="1"/>
</dbReference>
<evidence type="ECO:0000256" key="16">
    <source>
        <dbReference type="SAM" id="SignalP"/>
    </source>
</evidence>
<feature type="domain" description="Cadherin" evidence="17">
    <location>
        <begin position="1910"/>
        <end position="2010"/>
    </location>
</feature>
<dbReference type="PROSITE" id="PS00232">
    <property type="entry name" value="CADHERIN_1"/>
    <property type="match status" value="11"/>
</dbReference>
<reference evidence="18" key="1">
    <citation type="journal article" date="2018" name="PLoS Negl. Trop. Dis.">
        <title>An insight into the salivary gland and fat body transcriptome of Panstrongylus lignarius (Hemiptera: Heteroptera), the main vector of Chagas disease in Peru.</title>
        <authorList>
            <person name="Nevoa J.C."/>
            <person name="Mendes M.T."/>
            <person name="da Silva M.V."/>
            <person name="Soares S.C."/>
            <person name="Oliveira C.J.F."/>
            <person name="Ribeiro J.M.C."/>
        </authorList>
    </citation>
    <scope>NUCLEOTIDE SEQUENCE</scope>
</reference>